<dbReference type="AlphaFoldDB" id="A0A0M4T1A2"/>
<gene>
    <name evidence="1" type="ORF">ACX27_28945</name>
</gene>
<sequence length="375" mass="41114">MNALPITKLAVPDRFWYTGVKRKVLIDFGSDRPKIIHKVGQSSGFEATASYTDPITGKLRLYSDGQLIFHGQTHEILDNGVWGAKSWSATQAVAIVPAPGGHPDRFYIFTNNNQEIYYSIADLSQGINGSVILLNRKLTGKQDNPGEAMGVVPHSDGESFWLIIFNGRTEVRAYLVDKNGINSKYVASPIDFPENRLNPLVGKKVHKGSIIFSPNWHKVALGVAGLGIAIAKVDRATGKISHSDFLIRGSAGYSCAFSPDSTKLYYAKGDWEFGQWNHHTLEGWNATPHQIDLVTEIETEIDTLPIGDTTGYSGPRLAPDGKIYWTGQGKSSLAVVENPNAPGHALRFNPDGLPLGNGVFASWNLPTQTFSFYRE</sequence>
<dbReference type="RefSeq" id="WP_062297618.1">
    <property type="nucleotide sequence ID" value="NZ_CP012036.1"/>
</dbReference>
<dbReference type="SUPFAM" id="SSF82171">
    <property type="entry name" value="DPP6 N-terminal domain-like"/>
    <property type="match status" value="1"/>
</dbReference>
<dbReference type="PATRIC" id="fig|224013.5.peg.6924"/>
<name>A0A0M4T1A2_9NOSO</name>
<reference evidence="2" key="1">
    <citation type="submission" date="2015-07" db="EMBL/GenBank/DDBJ databases">
        <title>Genome Of Nitrogen-Fixing Cyanobacterium Nostoc piscinale CENA21 From Solimoes/Amazon River Floodplain Sediments And Comparative Genomics To Uncover Biosynthetic Natural Products Potential.</title>
        <authorList>
            <person name="Leao T.F."/>
            <person name="Leao P.N."/>
            <person name="Guimaraes P.I."/>
            <person name="de Melo A.G.C."/>
            <person name="Ramos R.T.J."/>
            <person name="Silva A."/>
            <person name="Fiore M.F."/>
            <person name="Schneider M.P.C."/>
        </authorList>
    </citation>
    <scope>NUCLEOTIDE SEQUENCE [LARGE SCALE GENOMIC DNA]</scope>
    <source>
        <strain evidence="2">CENA21</strain>
    </source>
</reference>
<dbReference type="Gene3D" id="2.130.10.10">
    <property type="entry name" value="YVTN repeat-like/Quinoprotein amine dehydrogenase"/>
    <property type="match status" value="1"/>
</dbReference>
<reference evidence="1 2" key="2">
    <citation type="journal article" date="2016" name="Genome Announc.">
        <title>Draft Genome Sequence of the N2-Fixing Cyanobacterium Nostoc piscinale CENA21, Isolated from the Brazilian Amazon Floodplain.</title>
        <authorList>
            <person name="Leao T."/>
            <person name="Guimaraes P.I."/>
            <person name="de Melo A.G."/>
            <person name="Ramos R.T."/>
            <person name="Leao P.N."/>
            <person name="Silva A."/>
            <person name="Fiore M.F."/>
            <person name="Schneider M.P."/>
        </authorList>
    </citation>
    <scope>NUCLEOTIDE SEQUENCE [LARGE SCALE GENOMIC DNA]</scope>
    <source>
        <strain evidence="1 2">CENA21</strain>
    </source>
</reference>
<protein>
    <submittedName>
        <fullName evidence="1">Uncharacterized protein</fullName>
    </submittedName>
</protein>
<evidence type="ECO:0000313" key="1">
    <source>
        <dbReference type="EMBL" id="ALF55959.1"/>
    </source>
</evidence>
<dbReference type="STRING" id="224013.ACX27_28945"/>
<dbReference type="EMBL" id="CP012036">
    <property type="protein sequence ID" value="ALF55959.1"/>
    <property type="molecule type" value="Genomic_DNA"/>
</dbReference>
<dbReference type="KEGG" id="npz:ACX27_28945"/>
<dbReference type="Proteomes" id="UP000062645">
    <property type="component" value="Chromosome"/>
</dbReference>
<accession>A0A0M4T1A2</accession>
<dbReference type="OrthoDB" id="503947at2"/>
<dbReference type="InterPro" id="IPR015943">
    <property type="entry name" value="WD40/YVTN_repeat-like_dom_sf"/>
</dbReference>
<proteinExistence type="predicted"/>
<organism evidence="1 2">
    <name type="scientific">Nostoc piscinale CENA21</name>
    <dbReference type="NCBI Taxonomy" id="224013"/>
    <lineage>
        <taxon>Bacteria</taxon>
        <taxon>Bacillati</taxon>
        <taxon>Cyanobacteriota</taxon>
        <taxon>Cyanophyceae</taxon>
        <taxon>Nostocales</taxon>
        <taxon>Nostocaceae</taxon>
        <taxon>Nostoc</taxon>
    </lineage>
</organism>
<evidence type="ECO:0000313" key="2">
    <source>
        <dbReference type="Proteomes" id="UP000062645"/>
    </source>
</evidence>
<keyword evidence="2" id="KW-1185">Reference proteome</keyword>